<dbReference type="STRING" id="1114924.SAMN05216258_10828"/>
<gene>
    <name evidence="1" type="ORF">SAMN05216258_10828</name>
</gene>
<protein>
    <submittedName>
        <fullName evidence="1">Uncharacterized protein</fullName>
    </submittedName>
</protein>
<accession>A0A1I3JJ67</accession>
<dbReference type="EMBL" id="FOQH01000008">
    <property type="protein sequence ID" value="SFI60224.1"/>
    <property type="molecule type" value="Genomic_DNA"/>
</dbReference>
<dbReference type="RefSeq" id="WP_143103364.1">
    <property type="nucleotide sequence ID" value="NZ_FOQH01000008.1"/>
</dbReference>
<evidence type="ECO:0000313" key="1">
    <source>
        <dbReference type="EMBL" id="SFI60224.1"/>
    </source>
</evidence>
<evidence type="ECO:0000313" key="2">
    <source>
        <dbReference type="Proteomes" id="UP000199377"/>
    </source>
</evidence>
<name>A0A1I3JJ67_9RHOB</name>
<reference evidence="1 2" key="1">
    <citation type="submission" date="2016-10" db="EMBL/GenBank/DDBJ databases">
        <authorList>
            <person name="de Groot N.N."/>
        </authorList>
    </citation>
    <scope>NUCLEOTIDE SEQUENCE [LARGE SCALE GENOMIC DNA]</scope>
    <source>
        <strain evidence="1 2">CGMCC 1.11030</strain>
    </source>
</reference>
<sequence>MTAQPDLLVHEGGRDKAPAVPPLNDADKALVAVLTAAMLCRRSHPSHLALALRDVEDLLPRTTPLHPVTQGLVSAARELLGLGDLEDPELDRSGAWWRAWYALEGALALTWVRRAGKAIEAAQSVQPGGRA</sequence>
<keyword evidence="2" id="KW-1185">Reference proteome</keyword>
<dbReference type="AlphaFoldDB" id="A0A1I3JJ67"/>
<proteinExistence type="predicted"/>
<dbReference type="Proteomes" id="UP000199377">
    <property type="component" value="Unassembled WGS sequence"/>
</dbReference>
<organism evidence="1 2">
    <name type="scientific">Albimonas pacifica</name>
    <dbReference type="NCBI Taxonomy" id="1114924"/>
    <lineage>
        <taxon>Bacteria</taxon>
        <taxon>Pseudomonadati</taxon>
        <taxon>Pseudomonadota</taxon>
        <taxon>Alphaproteobacteria</taxon>
        <taxon>Rhodobacterales</taxon>
        <taxon>Paracoccaceae</taxon>
        <taxon>Albimonas</taxon>
    </lineage>
</organism>